<keyword evidence="2" id="KW-0812">Transmembrane</keyword>
<dbReference type="AlphaFoldDB" id="A0A3S2W6U1"/>
<accession>A0A3S2W6U1</accession>
<evidence type="ECO:0000256" key="1">
    <source>
        <dbReference type="SAM" id="MobiDB-lite"/>
    </source>
</evidence>
<feature type="compositionally biased region" description="Pro residues" evidence="1">
    <location>
        <begin position="101"/>
        <end position="110"/>
    </location>
</feature>
<evidence type="ECO:0000313" key="4">
    <source>
        <dbReference type="Proteomes" id="UP000286997"/>
    </source>
</evidence>
<dbReference type="RefSeq" id="WP_127732556.1">
    <property type="nucleotide sequence ID" value="NZ_SACP01000023.1"/>
</dbReference>
<sequence length="121" mass="13001">MVFVASAGLSGLLLSVAWTFHDGPPWWPAIVGLSSLTFSLVAHALLRRFETRHGRPVPDASGASAIADGHTRAAAMRLLGQEVEGRPEPPAPAPLSAWPAPYRPPRPLRQPGPLVWYADTH</sequence>
<reference evidence="3 4" key="1">
    <citation type="submission" date="2019-01" db="EMBL/GenBank/DDBJ databases">
        <authorList>
            <person name="Chen W.-M."/>
        </authorList>
    </citation>
    <scope>NUCLEOTIDE SEQUENCE [LARGE SCALE GENOMIC DNA]</scope>
    <source>
        <strain evidence="3 4">TER-1</strain>
    </source>
</reference>
<proteinExistence type="predicted"/>
<evidence type="ECO:0000313" key="3">
    <source>
        <dbReference type="EMBL" id="RVU15163.1"/>
    </source>
</evidence>
<name>A0A3S2W6U1_9HYPH</name>
<keyword evidence="2" id="KW-1133">Transmembrane helix</keyword>
<keyword evidence="2" id="KW-0472">Membrane</keyword>
<dbReference type="EMBL" id="SACP01000023">
    <property type="protein sequence ID" value="RVU15163.1"/>
    <property type="molecule type" value="Genomic_DNA"/>
</dbReference>
<comment type="caution">
    <text evidence="3">The sequence shown here is derived from an EMBL/GenBank/DDBJ whole genome shotgun (WGS) entry which is preliminary data.</text>
</comment>
<keyword evidence="4" id="KW-1185">Reference proteome</keyword>
<feature type="region of interest" description="Disordered" evidence="1">
    <location>
        <begin position="84"/>
        <end position="121"/>
    </location>
</feature>
<evidence type="ECO:0000256" key="2">
    <source>
        <dbReference type="SAM" id="Phobius"/>
    </source>
</evidence>
<gene>
    <name evidence="3" type="ORF">EOE48_20340</name>
</gene>
<organism evidence="3 4">
    <name type="scientific">Methylobacterium oryzihabitans</name>
    <dbReference type="NCBI Taxonomy" id="2499852"/>
    <lineage>
        <taxon>Bacteria</taxon>
        <taxon>Pseudomonadati</taxon>
        <taxon>Pseudomonadota</taxon>
        <taxon>Alphaproteobacteria</taxon>
        <taxon>Hyphomicrobiales</taxon>
        <taxon>Methylobacteriaceae</taxon>
        <taxon>Methylobacterium</taxon>
    </lineage>
</organism>
<feature type="transmembrane region" description="Helical" evidence="2">
    <location>
        <begin position="27"/>
        <end position="46"/>
    </location>
</feature>
<protein>
    <submittedName>
        <fullName evidence="3">Uncharacterized protein</fullName>
    </submittedName>
</protein>
<dbReference type="Proteomes" id="UP000286997">
    <property type="component" value="Unassembled WGS sequence"/>
</dbReference>